<dbReference type="AlphaFoldDB" id="A0A6N7W8A2"/>
<dbReference type="Proteomes" id="UP000436047">
    <property type="component" value="Unassembled WGS sequence"/>
</dbReference>
<organism evidence="1 2">
    <name type="scientific">Eisenbergiella porci</name>
    <dbReference type="NCBI Taxonomy" id="2652274"/>
    <lineage>
        <taxon>Bacteria</taxon>
        <taxon>Bacillati</taxon>
        <taxon>Bacillota</taxon>
        <taxon>Clostridia</taxon>
        <taxon>Lachnospirales</taxon>
        <taxon>Lachnospiraceae</taxon>
        <taxon>Eisenbergiella</taxon>
    </lineage>
</organism>
<accession>A0A6N7W8A2</accession>
<keyword evidence="2" id="KW-1185">Reference proteome</keyword>
<comment type="caution">
    <text evidence="1">The sequence shown here is derived from an EMBL/GenBank/DDBJ whole genome shotgun (WGS) entry which is preliminary data.</text>
</comment>
<dbReference type="EMBL" id="VUMI01000067">
    <property type="protein sequence ID" value="MSS91476.1"/>
    <property type="molecule type" value="Genomic_DNA"/>
</dbReference>
<proteinExistence type="predicted"/>
<dbReference type="GeneID" id="86056380"/>
<protein>
    <submittedName>
        <fullName evidence="1">Uncharacterized protein</fullName>
    </submittedName>
</protein>
<gene>
    <name evidence="1" type="ORF">FYJ45_25575</name>
</gene>
<dbReference type="RefSeq" id="WP_154467928.1">
    <property type="nucleotide sequence ID" value="NZ_VUMI01000067.1"/>
</dbReference>
<name>A0A6N7W8A2_9FIRM</name>
<evidence type="ECO:0000313" key="1">
    <source>
        <dbReference type="EMBL" id="MSS91476.1"/>
    </source>
</evidence>
<evidence type="ECO:0000313" key="2">
    <source>
        <dbReference type="Proteomes" id="UP000436047"/>
    </source>
</evidence>
<sequence>MKYKAVYDVLNERRQTIPGFCYDDRSGWRASPQTYMTMQRPLWIIAEDVAAGRRLWITQEGARFGIAIRRMDEQKQNYGPTYHITCENRTKLAQVLRCQFESKTLAV</sequence>
<reference evidence="1 2" key="1">
    <citation type="submission" date="2019-08" db="EMBL/GenBank/DDBJ databases">
        <title>In-depth cultivation of the pig gut microbiome towards novel bacterial diversity and tailored functional studies.</title>
        <authorList>
            <person name="Wylensek D."/>
            <person name="Hitch T.C.A."/>
            <person name="Clavel T."/>
        </authorList>
    </citation>
    <scope>NUCLEOTIDE SEQUENCE [LARGE SCALE GENOMIC DNA]</scope>
    <source>
        <strain evidence="1 2">WCA-389-WT-23B</strain>
    </source>
</reference>